<dbReference type="AlphaFoldDB" id="A0A0F9HH72"/>
<gene>
    <name evidence="2" type="ORF">LCGC14_1702660</name>
</gene>
<dbReference type="InterPro" id="IPR006626">
    <property type="entry name" value="PbH1"/>
</dbReference>
<dbReference type="SMART" id="SM00710">
    <property type="entry name" value="PbH1"/>
    <property type="match status" value="4"/>
</dbReference>
<sequence>MPKYPSWPTTDQGNIVGGRLANEMYHRFTGGLNALSNADQKDAALAELLATTGDVFNVKSFGAKGDGATDDSTAIQAAHDALPSFGGIIFCPPGNYLIKSTLALSKRIRFSGAGRSILTSTAALTRIIKASTLNGAGIKVTGSNDSNGSVLEGFVLDGESGNGGDGIAVENNRTEVANVTVQNQGRDGIRIGADTATNVNLWSIQNCRVSSNGRHGLNIDDPSGVPDVNGGTVVHLDSIWNAGDGVRIGKAVINSFFGVTVQVNTGAGIRLTANAVANRFFGGDWDEGNVGGDLVVEAGAADNAIIFPLLTAYTDAGTRTIVFLAGKDLPVINRQTFDRVLRANLEVNSTTPSVAKEGSFWESSNTQSTLITDFPDGFNGQRIAVRLDVKTGIANDSAKIRLRDGITIPAETRFANDIISFVRLSNVWFEEHRNWTLTEVGVSLDLDHALITGGFRQTLDGWFQDDVAAGQTAVVLTKDDGATFTAKWIAIRAGSITGINIKSNAARSAGTLTAEAYKNGSATGLTAVLDDDPTTFAASTQTKDTDSFVAGDELDIRITTDGSWAPTTADIRAALEVET</sequence>
<evidence type="ECO:0000313" key="2">
    <source>
        <dbReference type="EMBL" id="KKM14781.1"/>
    </source>
</evidence>
<feature type="domain" description="Rhamnogalacturonase A/B/Epimerase-like pectate lyase" evidence="1">
    <location>
        <begin position="56"/>
        <end position="122"/>
    </location>
</feature>
<dbReference type="Pfam" id="PF12708">
    <property type="entry name" value="Pect-lyase_RHGA_epim"/>
    <property type="match status" value="1"/>
</dbReference>
<reference evidence="2" key="1">
    <citation type="journal article" date="2015" name="Nature">
        <title>Complex archaea that bridge the gap between prokaryotes and eukaryotes.</title>
        <authorList>
            <person name="Spang A."/>
            <person name="Saw J.H."/>
            <person name="Jorgensen S.L."/>
            <person name="Zaremba-Niedzwiedzka K."/>
            <person name="Martijn J."/>
            <person name="Lind A.E."/>
            <person name="van Eijk R."/>
            <person name="Schleper C."/>
            <person name="Guy L."/>
            <person name="Ettema T.J."/>
        </authorList>
    </citation>
    <scope>NUCLEOTIDE SEQUENCE</scope>
</reference>
<accession>A0A0F9HH72</accession>
<dbReference type="InterPro" id="IPR011050">
    <property type="entry name" value="Pectin_lyase_fold/virulence"/>
</dbReference>
<dbReference type="EMBL" id="LAZR01015067">
    <property type="protein sequence ID" value="KKM14781.1"/>
    <property type="molecule type" value="Genomic_DNA"/>
</dbReference>
<dbReference type="SUPFAM" id="SSF51126">
    <property type="entry name" value="Pectin lyase-like"/>
    <property type="match status" value="1"/>
</dbReference>
<comment type="caution">
    <text evidence="2">The sequence shown here is derived from an EMBL/GenBank/DDBJ whole genome shotgun (WGS) entry which is preliminary data.</text>
</comment>
<dbReference type="Gene3D" id="2.160.20.10">
    <property type="entry name" value="Single-stranded right-handed beta-helix, Pectin lyase-like"/>
    <property type="match status" value="1"/>
</dbReference>
<organism evidence="2">
    <name type="scientific">marine sediment metagenome</name>
    <dbReference type="NCBI Taxonomy" id="412755"/>
    <lineage>
        <taxon>unclassified sequences</taxon>
        <taxon>metagenomes</taxon>
        <taxon>ecological metagenomes</taxon>
    </lineage>
</organism>
<name>A0A0F9HH72_9ZZZZ</name>
<dbReference type="InterPro" id="IPR012334">
    <property type="entry name" value="Pectin_lyas_fold"/>
</dbReference>
<evidence type="ECO:0000259" key="1">
    <source>
        <dbReference type="Pfam" id="PF12708"/>
    </source>
</evidence>
<protein>
    <recommendedName>
        <fullName evidence="1">Rhamnogalacturonase A/B/Epimerase-like pectate lyase domain-containing protein</fullName>
    </recommendedName>
</protein>
<proteinExistence type="predicted"/>
<dbReference type="InterPro" id="IPR024535">
    <property type="entry name" value="RHGA/B-epi-like_pectate_lyase"/>
</dbReference>